<keyword evidence="3" id="KW-0547">Nucleotide-binding</keyword>
<dbReference type="PANTHER" id="PTHR42798">
    <property type="entry name" value="LIPOPROTEIN-RELEASING SYSTEM ATP-BINDING PROTEIN LOLD"/>
    <property type="match status" value="1"/>
</dbReference>
<sequence>MPDYIVQAENICKSVGLENEKIEILKDINFKVERGEYVAIMGPSGSGKSTLLGILACIDKASKGKIMINYIDIKKLNQNKLTEFRNENIGIVFQSFNLISTLNAEENVEIPLFFSKKEIDAKSKVNELIDIVGLKDKKNSLPNQLSGGEQQRIAIARALAGEPKILLADEPTGALDSKNGKVVLDIFDKFREKYNMTIIMITHDRKVAERADRILYMEDGNLKSAEEI</sequence>
<dbReference type="GO" id="GO:0022857">
    <property type="term" value="F:transmembrane transporter activity"/>
    <property type="evidence" value="ECO:0007669"/>
    <property type="project" value="UniProtKB-ARBA"/>
</dbReference>
<dbReference type="Proteomes" id="UP000190951">
    <property type="component" value="Chromosome"/>
</dbReference>
<dbReference type="PROSITE" id="PS50893">
    <property type="entry name" value="ABC_TRANSPORTER_2"/>
    <property type="match status" value="1"/>
</dbReference>
<gene>
    <name evidence="5" type="primary">yknY_1</name>
    <name evidence="5" type="ORF">CROST_004410</name>
</gene>
<evidence type="ECO:0000313" key="6">
    <source>
        <dbReference type="Proteomes" id="UP000190951"/>
    </source>
</evidence>
<dbReference type="GO" id="GO:0098796">
    <property type="term" value="C:membrane protein complex"/>
    <property type="evidence" value="ECO:0007669"/>
    <property type="project" value="UniProtKB-ARBA"/>
</dbReference>
<evidence type="ECO:0000256" key="2">
    <source>
        <dbReference type="ARBA" id="ARBA00022448"/>
    </source>
</evidence>
<keyword evidence="5" id="KW-0378">Hydrolase</keyword>
<name>A0A1S8KYQ9_9CLOT</name>
<dbReference type="SMART" id="SM00382">
    <property type="entry name" value="AAA"/>
    <property type="match status" value="1"/>
</dbReference>
<keyword evidence="6" id="KW-1185">Reference proteome</keyword>
<protein>
    <submittedName>
        <fullName evidence="5">ABC transporter ATP-binding protein YknY</fullName>
        <ecNumber evidence="5">3.6.3.-</ecNumber>
    </submittedName>
</protein>
<dbReference type="GO" id="GO:0005524">
    <property type="term" value="F:ATP binding"/>
    <property type="evidence" value="ECO:0007669"/>
    <property type="project" value="UniProtKB-KW"/>
</dbReference>
<dbReference type="InterPro" id="IPR003439">
    <property type="entry name" value="ABC_transporter-like_ATP-bd"/>
</dbReference>
<dbReference type="CDD" id="cd03255">
    <property type="entry name" value="ABC_MJ0796_LolCDE_FtsE"/>
    <property type="match status" value="1"/>
</dbReference>
<comment type="similarity">
    <text evidence="1">Belongs to the ABC transporter superfamily.</text>
</comment>
<evidence type="ECO:0000256" key="4">
    <source>
        <dbReference type="ARBA" id="ARBA00022840"/>
    </source>
</evidence>
<proteinExistence type="inferred from homology"/>
<dbReference type="InterPro" id="IPR017871">
    <property type="entry name" value="ABC_transporter-like_CS"/>
</dbReference>
<evidence type="ECO:0000313" key="5">
    <source>
        <dbReference type="EMBL" id="URZ09748.1"/>
    </source>
</evidence>
<dbReference type="KEGG" id="crw:CROST_004410"/>
<evidence type="ECO:0000256" key="1">
    <source>
        <dbReference type="ARBA" id="ARBA00005417"/>
    </source>
</evidence>
<dbReference type="RefSeq" id="WP_077850688.1">
    <property type="nucleotide sequence ID" value="NZ_CP096983.1"/>
</dbReference>
<dbReference type="InterPro" id="IPR003593">
    <property type="entry name" value="AAA+_ATPase"/>
</dbReference>
<dbReference type="AlphaFoldDB" id="A0A1S8KYQ9"/>
<keyword evidence="2" id="KW-0813">Transport</keyword>
<dbReference type="InterPro" id="IPR017911">
    <property type="entry name" value="MacB-like_ATP-bd"/>
</dbReference>
<dbReference type="PROSITE" id="PS00211">
    <property type="entry name" value="ABC_TRANSPORTER_1"/>
    <property type="match status" value="1"/>
</dbReference>
<dbReference type="Gene3D" id="3.40.50.300">
    <property type="entry name" value="P-loop containing nucleotide triphosphate hydrolases"/>
    <property type="match status" value="1"/>
</dbReference>
<accession>A0A1S8KYQ9</accession>
<dbReference type="InterPro" id="IPR027417">
    <property type="entry name" value="P-loop_NTPase"/>
</dbReference>
<dbReference type="PANTHER" id="PTHR42798:SF6">
    <property type="entry name" value="CELL DIVISION ATP-BINDING PROTEIN FTSE"/>
    <property type="match status" value="1"/>
</dbReference>
<dbReference type="FunFam" id="3.40.50.300:FF:000032">
    <property type="entry name" value="Export ABC transporter ATP-binding protein"/>
    <property type="match status" value="1"/>
</dbReference>
<dbReference type="EC" id="3.6.3.-" evidence="5"/>
<dbReference type="GO" id="GO:0016887">
    <property type="term" value="F:ATP hydrolysis activity"/>
    <property type="evidence" value="ECO:0007669"/>
    <property type="project" value="InterPro"/>
</dbReference>
<dbReference type="STRING" id="84029.CROST_41520"/>
<dbReference type="Pfam" id="PF00005">
    <property type="entry name" value="ABC_tran"/>
    <property type="match status" value="1"/>
</dbReference>
<keyword evidence="4 5" id="KW-0067">ATP-binding</keyword>
<reference evidence="5 6" key="1">
    <citation type="submission" date="2022-04" db="EMBL/GenBank/DDBJ databases">
        <title>Genome sequence of C. roseum typestrain.</title>
        <authorList>
            <person name="Poehlein A."/>
            <person name="Schoch T."/>
            <person name="Duerre P."/>
            <person name="Daniel R."/>
        </authorList>
    </citation>
    <scope>NUCLEOTIDE SEQUENCE [LARGE SCALE GENOMIC DNA]</scope>
    <source>
        <strain evidence="5 6">DSM 7320</strain>
    </source>
</reference>
<organism evidence="5 6">
    <name type="scientific">Clostridium felsineum</name>
    <dbReference type="NCBI Taxonomy" id="36839"/>
    <lineage>
        <taxon>Bacteria</taxon>
        <taxon>Bacillati</taxon>
        <taxon>Bacillota</taxon>
        <taxon>Clostridia</taxon>
        <taxon>Eubacteriales</taxon>
        <taxon>Clostridiaceae</taxon>
        <taxon>Clostridium</taxon>
    </lineage>
</organism>
<evidence type="ECO:0000256" key="3">
    <source>
        <dbReference type="ARBA" id="ARBA00022741"/>
    </source>
</evidence>
<dbReference type="SUPFAM" id="SSF52540">
    <property type="entry name" value="P-loop containing nucleoside triphosphate hydrolases"/>
    <property type="match status" value="1"/>
</dbReference>
<dbReference type="EMBL" id="CP096983">
    <property type="protein sequence ID" value="URZ09748.1"/>
    <property type="molecule type" value="Genomic_DNA"/>
</dbReference>